<comment type="similarity">
    <text evidence="1">Belongs to the glycosyl hydrolase 18 family.</text>
</comment>
<dbReference type="RefSeq" id="XP_013761244.1">
    <property type="nucleotide sequence ID" value="XM_013905790.1"/>
</dbReference>
<dbReference type="InterPro" id="IPR017853">
    <property type="entry name" value="GH"/>
</dbReference>
<reference evidence="4 5" key="1">
    <citation type="submission" date="2010-05" db="EMBL/GenBank/DDBJ databases">
        <title>The Genome Sequence of Thecamonas trahens ATCC 50062.</title>
        <authorList>
            <consortium name="The Broad Institute Genome Sequencing Platform"/>
            <person name="Russ C."/>
            <person name="Cuomo C."/>
            <person name="Shea T."/>
            <person name="Young S.K."/>
            <person name="Zeng Q."/>
            <person name="Koehrsen M."/>
            <person name="Haas B."/>
            <person name="Borodovsky M."/>
            <person name="Guigo R."/>
            <person name="Alvarado L."/>
            <person name="Berlin A."/>
            <person name="Bochicchio J."/>
            <person name="Borenstein D."/>
            <person name="Chapman S."/>
            <person name="Chen Z."/>
            <person name="Freedman E."/>
            <person name="Gellesch M."/>
            <person name="Goldberg J."/>
            <person name="Griggs A."/>
            <person name="Gujja S."/>
            <person name="Heilman E."/>
            <person name="Heiman D."/>
            <person name="Hepburn T."/>
            <person name="Howarth C."/>
            <person name="Jen D."/>
            <person name="Larson L."/>
            <person name="Mehta T."/>
            <person name="Park D."/>
            <person name="Pearson M."/>
            <person name="Roberts A."/>
            <person name="Saif S."/>
            <person name="Shenoy N."/>
            <person name="Sisk P."/>
            <person name="Stolte C."/>
            <person name="Sykes S."/>
            <person name="Thomson T."/>
            <person name="Walk T."/>
            <person name="White J."/>
            <person name="Yandava C."/>
            <person name="Burger G."/>
            <person name="Gray M.W."/>
            <person name="Holland P.W.H."/>
            <person name="King N."/>
            <person name="Lang F.B.F."/>
            <person name="Roger A.J."/>
            <person name="Ruiz-Trillo I."/>
            <person name="Lander E."/>
            <person name="Nusbaum C."/>
        </authorList>
    </citation>
    <scope>NUCLEOTIDE SEQUENCE [LARGE SCALE GENOMIC DNA]</scope>
    <source>
        <strain evidence="4 5">ATCC 50062</strain>
    </source>
</reference>
<dbReference type="eggNOG" id="KOG2091">
    <property type="taxonomic scope" value="Eukaryota"/>
</dbReference>
<dbReference type="OMA" id="YSINERI"/>
<dbReference type="PANTHER" id="PTHR46066:SF2">
    <property type="entry name" value="CHITINASE DOMAIN-CONTAINING PROTEIN 1"/>
    <property type="match status" value="1"/>
</dbReference>
<dbReference type="STRING" id="461836.A0A0L0DV90"/>
<dbReference type="GO" id="GO:0070492">
    <property type="term" value="F:oligosaccharide binding"/>
    <property type="evidence" value="ECO:0007669"/>
    <property type="project" value="TreeGrafter"/>
</dbReference>
<evidence type="ECO:0000256" key="2">
    <source>
        <dbReference type="ARBA" id="ARBA00040976"/>
    </source>
</evidence>
<dbReference type="OrthoDB" id="10254444at2759"/>
<dbReference type="GO" id="GO:0012505">
    <property type="term" value="C:endomembrane system"/>
    <property type="evidence" value="ECO:0007669"/>
    <property type="project" value="TreeGrafter"/>
</dbReference>
<dbReference type="AlphaFoldDB" id="A0A0L0DV90"/>
<dbReference type="Gene3D" id="3.20.20.80">
    <property type="entry name" value="Glycosidases"/>
    <property type="match status" value="1"/>
</dbReference>
<name>A0A0L0DV90_THETB</name>
<proteinExistence type="inferred from homology"/>
<dbReference type="InterPro" id="IPR001223">
    <property type="entry name" value="Glyco_hydro18_cat"/>
</dbReference>
<evidence type="ECO:0000256" key="1">
    <source>
        <dbReference type="ARBA" id="ARBA00009336"/>
    </source>
</evidence>
<evidence type="ECO:0000313" key="4">
    <source>
        <dbReference type="EMBL" id="KNC55463.1"/>
    </source>
</evidence>
<accession>A0A0L0DV90</accession>
<keyword evidence="5" id="KW-1185">Reference proteome</keyword>
<dbReference type="EMBL" id="GL349439">
    <property type="protein sequence ID" value="KNC55463.1"/>
    <property type="molecule type" value="Genomic_DNA"/>
</dbReference>
<dbReference type="PROSITE" id="PS51910">
    <property type="entry name" value="GH18_2"/>
    <property type="match status" value="1"/>
</dbReference>
<dbReference type="GeneID" id="25561462"/>
<protein>
    <recommendedName>
        <fullName evidence="2">Chitinase domain-containing protein 1</fullName>
    </recommendedName>
</protein>
<dbReference type="GO" id="GO:0005975">
    <property type="term" value="P:carbohydrate metabolic process"/>
    <property type="evidence" value="ECO:0007669"/>
    <property type="project" value="InterPro"/>
</dbReference>
<sequence>MINSVTSEEVVEHHREFSKAIKTKRFAGRCLGYVTPWNSRGYKLAKVFAAKFSHLVPVWFQVDLSRANGSGKLKLGGRHEVDREWMKRVRARGALVLPRVNLEGVGAEGLARFLGSRARIDELVALLAAAVEEYGLDGLTLETGGLPGMRIHEAGMTLLVEQLAGVTRVIMVAPPAHPAFGARRQRFDYGDLAALAGHLEGVSVMTYDFSHPGSPGPSAPLAWMERALEGIVPPNAPQLASKVFLGLNFYGNDFAGDGSGGPIIEWDSGSSEHVYRYVDGQGREHEVWYPSLGSLHVRLELAARAGVGVAVWELGQGLDYLFDEL</sequence>
<dbReference type="Pfam" id="PF00704">
    <property type="entry name" value="Glyco_hydro_18"/>
    <property type="match status" value="1"/>
</dbReference>
<dbReference type="GO" id="GO:0008061">
    <property type="term" value="F:chitin binding"/>
    <property type="evidence" value="ECO:0007669"/>
    <property type="project" value="InterPro"/>
</dbReference>
<dbReference type="InterPro" id="IPR011583">
    <property type="entry name" value="Chitinase_II/V-like_cat"/>
</dbReference>
<dbReference type="InterPro" id="IPR029070">
    <property type="entry name" value="Chitinase_insertion_sf"/>
</dbReference>
<feature type="domain" description="GH18" evidence="3">
    <location>
        <begin position="28"/>
        <end position="325"/>
    </location>
</feature>
<gene>
    <name evidence="4" type="ORF">AMSG_01726</name>
</gene>
<dbReference type="Gene3D" id="3.10.50.10">
    <property type="match status" value="1"/>
</dbReference>
<dbReference type="Proteomes" id="UP000054408">
    <property type="component" value="Unassembled WGS sequence"/>
</dbReference>
<dbReference type="SUPFAM" id="SSF51445">
    <property type="entry name" value="(Trans)glycosidases"/>
    <property type="match status" value="1"/>
</dbReference>
<evidence type="ECO:0000259" key="3">
    <source>
        <dbReference type="PROSITE" id="PS51910"/>
    </source>
</evidence>
<evidence type="ECO:0000313" key="5">
    <source>
        <dbReference type="Proteomes" id="UP000054408"/>
    </source>
</evidence>
<dbReference type="PANTHER" id="PTHR46066">
    <property type="entry name" value="CHITINASE DOMAIN-CONTAINING PROTEIN 1 FAMILY MEMBER"/>
    <property type="match status" value="1"/>
</dbReference>
<dbReference type="SMART" id="SM00636">
    <property type="entry name" value="Glyco_18"/>
    <property type="match status" value="1"/>
</dbReference>
<organism evidence="4 5">
    <name type="scientific">Thecamonas trahens ATCC 50062</name>
    <dbReference type="NCBI Taxonomy" id="461836"/>
    <lineage>
        <taxon>Eukaryota</taxon>
        <taxon>Apusozoa</taxon>
        <taxon>Apusomonadida</taxon>
        <taxon>Apusomonadidae</taxon>
        <taxon>Thecamonas</taxon>
    </lineage>
</organism>